<dbReference type="EMBL" id="QXFY01006407">
    <property type="protein sequence ID" value="KAE9268867.1"/>
    <property type="molecule type" value="Genomic_DNA"/>
</dbReference>
<accession>A0A6G0Q3Z3</accession>
<comment type="caution">
    <text evidence="1">The sequence shown here is derived from an EMBL/GenBank/DDBJ whole genome shotgun (WGS) entry which is preliminary data.</text>
</comment>
<gene>
    <name evidence="1" type="ORF">PF008_g31014</name>
</gene>
<proteinExistence type="predicted"/>
<protein>
    <submittedName>
        <fullName evidence="1">Uncharacterized protein</fullName>
    </submittedName>
</protein>
<dbReference type="AlphaFoldDB" id="A0A6G0Q3Z3"/>
<evidence type="ECO:0000313" key="2">
    <source>
        <dbReference type="Proteomes" id="UP000486351"/>
    </source>
</evidence>
<evidence type="ECO:0000313" key="1">
    <source>
        <dbReference type="EMBL" id="KAE9268867.1"/>
    </source>
</evidence>
<sequence>MLILLLAPRAATTPRLSSSSLADDLLVMRLHSVTLLLAPRAATTPRLSSSSLADVLLVMRLHSATLLHSVTLLLAPRAATTPRLSSSPADVHAVLCVPVVFWGLQNDLM</sequence>
<organism evidence="1 2">
    <name type="scientific">Phytophthora fragariae</name>
    <dbReference type="NCBI Taxonomy" id="53985"/>
    <lineage>
        <taxon>Eukaryota</taxon>
        <taxon>Sar</taxon>
        <taxon>Stramenopiles</taxon>
        <taxon>Oomycota</taxon>
        <taxon>Peronosporomycetes</taxon>
        <taxon>Peronosporales</taxon>
        <taxon>Peronosporaceae</taxon>
        <taxon>Phytophthora</taxon>
    </lineage>
</organism>
<dbReference type="Proteomes" id="UP000486351">
    <property type="component" value="Unassembled WGS sequence"/>
</dbReference>
<name>A0A6G0Q3Z3_9STRA</name>
<reference evidence="1 2" key="1">
    <citation type="submission" date="2018-09" db="EMBL/GenBank/DDBJ databases">
        <title>Genomic investigation of the strawberry pathogen Phytophthora fragariae indicates pathogenicity is determined by transcriptional variation in three key races.</title>
        <authorList>
            <person name="Adams T.M."/>
            <person name="Armitage A.D."/>
            <person name="Sobczyk M.K."/>
            <person name="Bates H.J."/>
            <person name="Dunwell J.M."/>
            <person name="Nellist C.F."/>
            <person name="Harrison R.J."/>
        </authorList>
    </citation>
    <scope>NUCLEOTIDE SEQUENCE [LARGE SCALE GENOMIC DNA]</scope>
    <source>
        <strain evidence="1 2">NOV-77</strain>
    </source>
</reference>